<sequence>MKRRDAIEFGVFCLEKYSCPKWYPEVGHGHRYHVMKQRMPAECRPSGVAGRIIRLARESGAGAPAARAVPRRAGAGRPSLAILVLGNYDKVSPAVCLRGGAMYS</sequence>
<organism evidence="1 2">
    <name type="scientific">Eumeta variegata</name>
    <name type="common">Bagworm moth</name>
    <name type="synonym">Eumeta japonica</name>
    <dbReference type="NCBI Taxonomy" id="151549"/>
    <lineage>
        <taxon>Eukaryota</taxon>
        <taxon>Metazoa</taxon>
        <taxon>Ecdysozoa</taxon>
        <taxon>Arthropoda</taxon>
        <taxon>Hexapoda</taxon>
        <taxon>Insecta</taxon>
        <taxon>Pterygota</taxon>
        <taxon>Neoptera</taxon>
        <taxon>Endopterygota</taxon>
        <taxon>Lepidoptera</taxon>
        <taxon>Glossata</taxon>
        <taxon>Ditrysia</taxon>
        <taxon>Tineoidea</taxon>
        <taxon>Psychidae</taxon>
        <taxon>Oiketicinae</taxon>
        <taxon>Eumeta</taxon>
    </lineage>
</organism>
<gene>
    <name evidence="1" type="ORF">EVAR_79623_1</name>
</gene>
<name>A0A4C1UFP1_EUMVA</name>
<evidence type="ECO:0000313" key="1">
    <source>
        <dbReference type="EMBL" id="GBP24776.1"/>
    </source>
</evidence>
<reference evidence="1 2" key="1">
    <citation type="journal article" date="2019" name="Commun. Biol.">
        <title>The bagworm genome reveals a unique fibroin gene that provides high tensile strength.</title>
        <authorList>
            <person name="Kono N."/>
            <person name="Nakamura H."/>
            <person name="Ohtoshi R."/>
            <person name="Tomita M."/>
            <person name="Numata K."/>
            <person name="Arakawa K."/>
        </authorList>
    </citation>
    <scope>NUCLEOTIDE SEQUENCE [LARGE SCALE GENOMIC DNA]</scope>
</reference>
<comment type="caution">
    <text evidence="1">The sequence shown here is derived from an EMBL/GenBank/DDBJ whole genome shotgun (WGS) entry which is preliminary data.</text>
</comment>
<keyword evidence="2" id="KW-1185">Reference proteome</keyword>
<dbReference type="AlphaFoldDB" id="A0A4C1UFP1"/>
<dbReference type="EMBL" id="BGZK01000165">
    <property type="protein sequence ID" value="GBP24776.1"/>
    <property type="molecule type" value="Genomic_DNA"/>
</dbReference>
<evidence type="ECO:0000313" key="2">
    <source>
        <dbReference type="Proteomes" id="UP000299102"/>
    </source>
</evidence>
<dbReference type="Proteomes" id="UP000299102">
    <property type="component" value="Unassembled WGS sequence"/>
</dbReference>
<protein>
    <submittedName>
        <fullName evidence="1">Uncharacterized protein</fullName>
    </submittedName>
</protein>
<proteinExistence type="predicted"/>
<accession>A0A4C1UFP1</accession>